<evidence type="ECO:0000313" key="2">
    <source>
        <dbReference type="Proteomes" id="UP000309997"/>
    </source>
</evidence>
<name>A0ACC4BEB9_POPAL</name>
<dbReference type="EMBL" id="RCHU02000011">
    <property type="protein sequence ID" value="KAL3576935.1"/>
    <property type="molecule type" value="Genomic_DNA"/>
</dbReference>
<organism evidence="1 2">
    <name type="scientific">Populus alba</name>
    <name type="common">White poplar</name>
    <dbReference type="NCBI Taxonomy" id="43335"/>
    <lineage>
        <taxon>Eukaryota</taxon>
        <taxon>Viridiplantae</taxon>
        <taxon>Streptophyta</taxon>
        <taxon>Embryophyta</taxon>
        <taxon>Tracheophyta</taxon>
        <taxon>Spermatophyta</taxon>
        <taxon>Magnoliopsida</taxon>
        <taxon>eudicotyledons</taxon>
        <taxon>Gunneridae</taxon>
        <taxon>Pentapetalae</taxon>
        <taxon>rosids</taxon>
        <taxon>fabids</taxon>
        <taxon>Malpighiales</taxon>
        <taxon>Salicaceae</taxon>
        <taxon>Saliceae</taxon>
        <taxon>Populus</taxon>
    </lineage>
</organism>
<keyword evidence="2" id="KW-1185">Reference proteome</keyword>
<sequence length="113" mass="12440">MRFPVDKSPVPFQRCDGIESSSKEIPEDGLSAGCFTLDTRTNWKPECRVPTSFPAAETEIKPEVAVFHGEKKMPSLWKLSDNIFAGRGVGLKGICLAGVNPEVRAKMQCRMLA</sequence>
<dbReference type="Proteomes" id="UP000309997">
    <property type="component" value="Unassembled WGS sequence"/>
</dbReference>
<evidence type="ECO:0000313" key="1">
    <source>
        <dbReference type="EMBL" id="KAL3576935.1"/>
    </source>
</evidence>
<proteinExistence type="predicted"/>
<protein>
    <submittedName>
        <fullName evidence="1">Uncharacterized protein</fullName>
    </submittedName>
</protein>
<accession>A0ACC4BEB9</accession>
<gene>
    <name evidence="1" type="ORF">D5086_022218</name>
</gene>
<reference evidence="1 2" key="1">
    <citation type="journal article" date="2024" name="Plant Biotechnol. J.">
        <title>Genome and CRISPR/Cas9 system of a widespread forest tree (Populus alba) in the world.</title>
        <authorList>
            <person name="Liu Y.J."/>
            <person name="Jiang P.F."/>
            <person name="Han X.M."/>
            <person name="Li X.Y."/>
            <person name="Wang H.M."/>
            <person name="Wang Y.J."/>
            <person name="Wang X.X."/>
            <person name="Zeng Q.Y."/>
        </authorList>
    </citation>
    <scope>NUCLEOTIDE SEQUENCE [LARGE SCALE GENOMIC DNA]</scope>
    <source>
        <strain evidence="2">cv. PAL-ZL1</strain>
    </source>
</reference>
<comment type="caution">
    <text evidence="1">The sequence shown here is derived from an EMBL/GenBank/DDBJ whole genome shotgun (WGS) entry which is preliminary data.</text>
</comment>